<dbReference type="SUPFAM" id="SSF55486">
    <property type="entry name" value="Metalloproteases ('zincins'), catalytic domain"/>
    <property type="match status" value="1"/>
</dbReference>
<organism evidence="1">
    <name type="scientific">Photinus pyralis</name>
    <name type="common">Common eastern firefly</name>
    <name type="synonym">Lampyris pyralis</name>
    <dbReference type="NCBI Taxonomy" id="7054"/>
    <lineage>
        <taxon>Eukaryota</taxon>
        <taxon>Metazoa</taxon>
        <taxon>Ecdysozoa</taxon>
        <taxon>Arthropoda</taxon>
        <taxon>Hexapoda</taxon>
        <taxon>Insecta</taxon>
        <taxon>Pterygota</taxon>
        <taxon>Neoptera</taxon>
        <taxon>Endopterygota</taxon>
        <taxon>Coleoptera</taxon>
        <taxon>Polyphaga</taxon>
        <taxon>Elateriformia</taxon>
        <taxon>Elateroidea</taxon>
        <taxon>Lampyridae</taxon>
        <taxon>Lampyrinae</taxon>
        <taxon>Photinus</taxon>
    </lineage>
</organism>
<proteinExistence type="predicted"/>
<dbReference type="EMBL" id="GEZM01097914">
    <property type="protein sequence ID" value="JAV54047.1"/>
    <property type="molecule type" value="Transcribed_RNA"/>
</dbReference>
<protein>
    <submittedName>
        <fullName evidence="1">Uncharacterized protein</fullName>
    </submittedName>
</protein>
<dbReference type="AlphaFoldDB" id="A0A1Y1K5G8"/>
<reference evidence="1" key="1">
    <citation type="journal article" date="2016" name="Sci. Rep.">
        <title>Molecular characterization of firefly nuptial gifts: a multi-omics approach sheds light on postcopulatory sexual selection.</title>
        <authorList>
            <person name="Al-Wathiqui N."/>
            <person name="Fallon T.R."/>
            <person name="South A."/>
            <person name="Weng J.K."/>
            <person name="Lewis S.M."/>
        </authorList>
    </citation>
    <scope>NUCLEOTIDE SEQUENCE</scope>
</reference>
<dbReference type="Gene3D" id="1.20.1050.40">
    <property type="entry name" value="Endopeptidase. Chain P, domain 1"/>
    <property type="match status" value="1"/>
</dbReference>
<dbReference type="InterPro" id="IPR024080">
    <property type="entry name" value="Neurolysin/TOP_N"/>
</dbReference>
<accession>A0A1Y1K5G8</accession>
<evidence type="ECO:0000313" key="1">
    <source>
        <dbReference type="EMBL" id="JAV54047.1"/>
    </source>
</evidence>
<name>A0A1Y1K5G8_PHOPY</name>
<sequence length="177" mass="20155">MEHHRTIDAIVNSVEPSDATFANVLLPIAKLENKQSGERAIISALRDASPDAETQHAVEVAEKLWLEYANTVVERPDLSELIQPVNTSNILLDSASSWLINRTLLRYEQCGYGRLDGNDIRTWRNRSSKIEELCTEINRNIRGYVPVYMLVTKEQLTSVPEKDLKGFPLHNNDNRRV</sequence>